<comment type="caution">
    <text evidence="3">The sequence shown here is derived from an EMBL/GenBank/DDBJ whole genome shotgun (WGS) entry which is preliminary data.</text>
</comment>
<feature type="compositionally biased region" description="Gly residues" evidence="1">
    <location>
        <begin position="239"/>
        <end position="253"/>
    </location>
</feature>
<dbReference type="RefSeq" id="XP_062638045.1">
    <property type="nucleotide sequence ID" value="XM_062780344.1"/>
</dbReference>
<proteinExistence type="predicted"/>
<dbReference type="Proteomes" id="UP001302676">
    <property type="component" value="Unassembled WGS sequence"/>
</dbReference>
<feature type="region of interest" description="Disordered" evidence="1">
    <location>
        <begin position="217"/>
        <end position="273"/>
    </location>
</feature>
<name>A0AAN6V4L0_9PEZI</name>
<feature type="transmembrane region" description="Helical" evidence="2">
    <location>
        <begin position="276"/>
        <end position="304"/>
    </location>
</feature>
<evidence type="ECO:0000256" key="2">
    <source>
        <dbReference type="SAM" id="Phobius"/>
    </source>
</evidence>
<gene>
    <name evidence="3" type="ORF">C8A04DRAFT_27611</name>
</gene>
<reference evidence="3" key="2">
    <citation type="submission" date="2023-05" db="EMBL/GenBank/DDBJ databases">
        <authorList>
            <consortium name="Lawrence Berkeley National Laboratory"/>
            <person name="Steindorff A."/>
            <person name="Hensen N."/>
            <person name="Bonometti L."/>
            <person name="Westerberg I."/>
            <person name="Brannstrom I.O."/>
            <person name="Guillou S."/>
            <person name="Cros-Aarteil S."/>
            <person name="Calhoun S."/>
            <person name="Haridas S."/>
            <person name="Kuo A."/>
            <person name="Mondo S."/>
            <person name="Pangilinan J."/>
            <person name="Riley R."/>
            <person name="Labutti K."/>
            <person name="Andreopoulos B."/>
            <person name="Lipzen A."/>
            <person name="Chen C."/>
            <person name="Yanf M."/>
            <person name="Daum C."/>
            <person name="Ng V."/>
            <person name="Clum A."/>
            <person name="Ohm R."/>
            <person name="Martin F."/>
            <person name="Silar P."/>
            <person name="Natvig D."/>
            <person name="Lalanne C."/>
            <person name="Gautier V."/>
            <person name="Ament-Velasquez S.L."/>
            <person name="Kruys A."/>
            <person name="Hutchinson M.I."/>
            <person name="Powell A.J."/>
            <person name="Barry K."/>
            <person name="Miller A.N."/>
            <person name="Grigoriev I.V."/>
            <person name="Debuchy R."/>
            <person name="Gladieux P."/>
            <person name="Thoren M.H."/>
            <person name="Johannesson H."/>
        </authorList>
    </citation>
    <scope>NUCLEOTIDE SEQUENCE</scope>
    <source>
        <strain evidence="3">CBS 141.50</strain>
    </source>
</reference>
<dbReference type="EMBL" id="MU853575">
    <property type="protein sequence ID" value="KAK4144674.1"/>
    <property type="molecule type" value="Genomic_DNA"/>
</dbReference>
<protein>
    <submittedName>
        <fullName evidence="3">Uncharacterized protein</fullName>
    </submittedName>
</protein>
<reference evidence="3" key="1">
    <citation type="journal article" date="2023" name="Mol. Phylogenet. Evol.">
        <title>Genome-scale phylogeny and comparative genomics of the fungal order Sordariales.</title>
        <authorList>
            <person name="Hensen N."/>
            <person name="Bonometti L."/>
            <person name="Westerberg I."/>
            <person name="Brannstrom I.O."/>
            <person name="Guillou S."/>
            <person name="Cros-Aarteil S."/>
            <person name="Calhoun S."/>
            <person name="Haridas S."/>
            <person name="Kuo A."/>
            <person name="Mondo S."/>
            <person name="Pangilinan J."/>
            <person name="Riley R."/>
            <person name="LaButti K."/>
            <person name="Andreopoulos B."/>
            <person name="Lipzen A."/>
            <person name="Chen C."/>
            <person name="Yan M."/>
            <person name="Daum C."/>
            <person name="Ng V."/>
            <person name="Clum A."/>
            <person name="Steindorff A."/>
            <person name="Ohm R.A."/>
            <person name="Martin F."/>
            <person name="Silar P."/>
            <person name="Natvig D.O."/>
            <person name="Lalanne C."/>
            <person name="Gautier V."/>
            <person name="Ament-Velasquez S.L."/>
            <person name="Kruys A."/>
            <person name="Hutchinson M.I."/>
            <person name="Powell A.J."/>
            <person name="Barry K."/>
            <person name="Miller A.N."/>
            <person name="Grigoriev I.V."/>
            <person name="Debuchy R."/>
            <person name="Gladieux P."/>
            <person name="Hiltunen Thoren M."/>
            <person name="Johannesson H."/>
        </authorList>
    </citation>
    <scope>NUCLEOTIDE SEQUENCE</scope>
    <source>
        <strain evidence="3">CBS 141.50</strain>
    </source>
</reference>
<accession>A0AAN6V4L0</accession>
<dbReference type="GeneID" id="87816957"/>
<keyword evidence="2" id="KW-1133">Transmembrane helix</keyword>
<keyword evidence="2" id="KW-0472">Membrane</keyword>
<feature type="region of interest" description="Disordered" evidence="1">
    <location>
        <begin position="409"/>
        <end position="483"/>
    </location>
</feature>
<keyword evidence="2" id="KW-0812">Transmembrane</keyword>
<evidence type="ECO:0000256" key="1">
    <source>
        <dbReference type="SAM" id="MobiDB-lite"/>
    </source>
</evidence>
<evidence type="ECO:0000313" key="4">
    <source>
        <dbReference type="Proteomes" id="UP001302676"/>
    </source>
</evidence>
<feature type="compositionally biased region" description="Low complexity" evidence="1">
    <location>
        <begin position="262"/>
        <end position="273"/>
    </location>
</feature>
<keyword evidence="4" id="KW-1185">Reference proteome</keyword>
<sequence length="518" mass="52793">MRITIGQPDWLATTAIALVLTIPGTLASSSNTFLNFTYGFGGSFSASAAPFISYADAQLRSFEWEANSVLVQEVYLYRVDGRGDPYEVGYGKRSTGSGSALPVGSSSTVDNGLPSETPGQNGANNGGLGRRMPQRDGRGIDNRAMVTLVVNASETSGQVSFPNEDINALGSTSLLYFKANWDNGTSYSRPFAIRPPNFDPKTDPLYLDSNFTNGVPYHSEYGTPVPPNKDGTGSPTSGSGIGGENSGDGGVSGGLNPTVSANPPSNSSSPSSNGGLATGAIIGIAVACGIVGLLLIIGVAWYLLRRRRQNKATRIPGGDSTYDSIHHRGHAGEELIAEKEAAAADVDVAPHSPYSDEGTTLNGGPGPSGSGAAAAAAANGAAIEPTAAGAVLASTTAAAGAAGAGAAATGAHHLENPPRSFTPYSDRRPSAAGTGTPSVRTASLAQTAHTAGNEDGAAPPRSLSAIPGGASAPGRATPRGLTTPYAHLVEDGMTEDEIRRLEEEERQLDAAIEQAGRR</sequence>
<feature type="compositionally biased region" description="Polar residues" evidence="1">
    <location>
        <begin position="433"/>
        <end position="450"/>
    </location>
</feature>
<feature type="region of interest" description="Disordered" evidence="1">
    <location>
        <begin position="90"/>
        <end position="139"/>
    </location>
</feature>
<dbReference type="AlphaFoldDB" id="A0AAN6V4L0"/>
<dbReference type="CDD" id="cd12087">
    <property type="entry name" value="TM_EGFR-like"/>
    <property type="match status" value="1"/>
</dbReference>
<feature type="compositionally biased region" description="Polar residues" evidence="1">
    <location>
        <begin position="94"/>
        <end position="110"/>
    </location>
</feature>
<feature type="region of interest" description="Disordered" evidence="1">
    <location>
        <begin position="349"/>
        <end position="373"/>
    </location>
</feature>
<organism evidence="3 4">
    <name type="scientific">Dichotomopilus funicola</name>
    <dbReference type="NCBI Taxonomy" id="1934379"/>
    <lineage>
        <taxon>Eukaryota</taxon>
        <taxon>Fungi</taxon>
        <taxon>Dikarya</taxon>
        <taxon>Ascomycota</taxon>
        <taxon>Pezizomycotina</taxon>
        <taxon>Sordariomycetes</taxon>
        <taxon>Sordariomycetidae</taxon>
        <taxon>Sordariales</taxon>
        <taxon>Chaetomiaceae</taxon>
        <taxon>Dichotomopilus</taxon>
    </lineage>
</organism>
<evidence type="ECO:0000313" key="3">
    <source>
        <dbReference type="EMBL" id="KAK4144674.1"/>
    </source>
</evidence>